<dbReference type="GO" id="GO:0005783">
    <property type="term" value="C:endoplasmic reticulum"/>
    <property type="evidence" value="ECO:0007669"/>
    <property type="project" value="TreeGrafter"/>
</dbReference>
<dbReference type="Proteomes" id="UP001219525">
    <property type="component" value="Unassembled WGS sequence"/>
</dbReference>
<feature type="domain" description="Sey1/RHD3-like three-helix bundle" evidence="1">
    <location>
        <begin position="219"/>
        <end position="539"/>
    </location>
</feature>
<dbReference type="GO" id="GO:0003924">
    <property type="term" value="F:GTPase activity"/>
    <property type="evidence" value="ECO:0007669"/>
    <property type="project" value="TreeGrafter"/>
</dbReference>
<evidence type="ECO:0000313" key="3">
    <source>
        <dbReference type="Proteomes" id="UP001219525"/>
    </source>
</evidence>
<evidence type="ECO:0000259" key="1">
    <source>
        <dbReference type="Pfam" id="PF20428"/>
    </source>
</evidence>
<organism evidence="2 3">
    <name type="scientific">Mycena pura</name>
    <dbReference type="NCBI Taxonomy" id="153505"/>
    <lineage>
        <taxon>Eukaryota</taxon>
        <taxon>Fungi</taxon>
        <taxon>Dikarya</taxon>
        <taxon>Basidiomycota</taxon>
        <taxon>Agaricomycotina</taxon>
        <taxon>Agaricomycetes</taxon>
        <taxon>Agaricomycetidae</taxon>
        <taxon>Agaricales</taxon>
        <taxon>Marasmiineae</taxon>
        <taxon>Mycenaceae</taxon>
        <taxon>Mycena</taxon>
    </lineage>
</organism>
<proteinExistence type="predicted"/>
<dbReference type="GO" id="GO:0016320">
    <property type="term" value="P:endoplasmic reticulum membrane fusion"/>
    <property type="evidence" value="ECO:0007669"/>
    <property type="project" value="TreeGrafter"/>
</dbReference>
<dbReference type="Pfam" id="PF20428">
    <property type="entry name" value="Sey1_3HB"/>
    <property type="match status" value="1"/>
</dbReference>
<accession>A0AAD6YL74</accession>
<sequence length="782" mass="88099">MSHLKAGEYRIILYSDNSFVSVEAGNEEHLTVQVDAPDPAISIEIQNEWTIKPGAKDGQYYIKNKMHNSYAVWKPHYESDEVTSASNATLDDDAMSLWEIVPENDGLHRICPATNGTDRCWSVEDSMLGRIIVLSMPSKEGTALWQFQQVGGQQSDETSCGCCRCRCERMRNNNDLNLPTLQELIAEYRCNEISTIALAEFNERAKSSVLEADRRQMMLRNWRTAALARYDRDASRYHQGVYKRIRTNLIASLDATLFLGHLRKLRKTYLLTFKKDVLGGLHGEGFSFADVVSKARERCLWCFETGAKEVMAEGQDWIWEDEMISLKEEAESIAAQCKKDETKKMVNLIERHFKKQISEPVELALDKAASDMWDDILRRYKQTLVESEAQYWAKATSFDCTEEEKVTSLAVLRRRAWQGLRAKIDEQTAEPVILGKLCEHFEKRFQRVWKPEDDIDGVFKEARDETLGLIRLYSRIQPLDPLLKYELPADSIALPTDSLSDEDFDFAATLVVITKPRGVELTQKFRREADAYCAEAKRSRQPYAPQPSECCCRHEQVRNNNDLNLPMQIPDVRRARGGGAQQLFYGMATEDREQGPAAGGGASPGAFRWGHMKQEDGHFFERRQWAAQFRIDRLDCRFLEILAGKLTLLDAILDIGDHVATLVAANEPPATRPPQRNRLAPPVPAQPKQNELVVALDKASDLLTLPIPEIKARVEAAAATVSAPPPTPIFTVDNVLGPIPKLSPWKAPGPSGIPNVAIMVTVAPFLLNALEAGLNCGYFPKS</sequence>
<protein>
    <submittedName>
        <fullName evidence="2">Root hair defective 3 GTP-binding protein-domain-containing protein</fullName>
    </submittedName>
</protein>
<comment type="caution">
    <text evidence="2">The sequence shown here is derived from an EMBL/GenBank/DDBJ whole genome shotgun (WGS) entry which is preliminary data.</text>
</comment>
<dbReference type="InterPro" id="IPR008803">
    <property type="entry name" value="RHD3/Sey1"/>
</dbReference>
<evidence type="ECO:0000313" key="2">
    <source>
        <dbReference type="EMBL" id="KAJ7222603.1"/>
    </source>
</evidence>
<dbReference type="PANTHER" id="PTHR45923:SF2">
    <property type="entry name" value="PROTEIN SEY1"/>
    <property type="match status" value="1"/>
</dbReference>
<dbReference type="EMBL" id="JARJCW010000007">
    <property type="protein sequence ID" value="KAJ7222603.1"/>
    <property type="molecule type" value="Genomic_DNA"/>
</dbReference>
<dbReference type="AlphaFoldDB" id="A0AAD6YL74"/>
<reference evidence="2" key="1">
    <citation type="submission" date="2023-03" db="EMBL/GenBank/DDBJ databases">
        <title>Massive genome expansion in bonnet fungi (Mycena s.s.) driven by repeated elements and novel gene families across ecological guilds.</title>
        <authorList>
            <consortium name="Lawrence Berkeley National Laboratory"/>
            <person name="Harder C.B."/>
            <person name="Miyauchi S."/>
            <person name="Viragh M."/>
            <person name="Kuo A."/>
            <person name="Thoen E."/>
            <person name="Andreopoulos B."/>
            <person name="Lu D."/>
            <person name="Skrede I."/>
            <person name="Drula E."/>
            <person name="Henrissat B."/>
            <person name="Morin E."/>
            <person name="Kohler A."/>
            <person name="Barry K."/>
            <person name="LaButti K."/>
            <person name="Morin E."/>
            <person name="Salamov A."/>
            <person name="Lipzen A."/>
            <person name="Mereny Z."/>
            <person name="Hegedus B."/>
            <person name="Baldrian P."/>
            <person name="Stursova M."/>
            <person name="Weitz H."/>
            <person name="Taylor A."/>
            <person name="Grigoriev I.V."/>
            <person name="Nagy L.G."/>
            <person name="Martin F."/>
            <person name="Kauserud H."/>
        </authorList>
    </citation>
    <scope>NUCLEOTIDE SEQUENCE</scope>
    <source>
        <strain evidence="2">9144</strain>
    </source>
</reference>
<keyword evidence="3" id="KW-1185">Reference proteome</keyword>
<name>A0AAD6YL74_9AGAR</name>
<gene>
    <name evidence="2" type="ORF">GGX14DRAFT_664412</name>
</gene>
<dbReference type="Gene3D" id="2.80.10.50">
    <property type="match status" value="1"/>
</dbReference>
<dbReference type="PANTHER" id="PTHR45923">
    <property type="entry name" value="PROTEIN SEY1"/>
    <property type="match status" value="1"/>
</dbReference>
<dbReference type="InterPro" id="IPR046758">
    <property type="entry name" value="Sey1/RHD3-like_3HB"/>
</dbReference>